<dbReference type="InterPro" id="IPR002093">
    <property type="entry name" value="BRCA2_repeat"/>
</dbReference>
<dbReference type="Proteomes" id="UP000811246">
    <property type="component" value="Chromosome 9"/>
</dbReference>
<protein>
    <recommendedName>
        <fullName evidence="7">Tower domain-containing protein</fullName>
    </recommendedName>
</protein>
<name>A0A922E6M3_CARIL</name>
<dbReference type="EMBL" id="CM031833">
    <property type="protein sequence ID" value="KAG6697773.1"/>
    <property type="molecule type" value="Genomic_DNA"/>
</dbReference>
<dbReference type="EMBL" id="CM031833">
    <property type="protein sequence ID" value="KAG6697774.1"/>
    <property type="molecule type" value="Genomic_DNA"/>
</dbReference>
<dbReference type="PANTHER" id="PTHR11289:SF0">
    <property type="entry name" value="BREAST CANCER TYPE 2 SUSCEPTIBILITY PROTEIN"/>
    <property type="match status" value="1"/>
</dbReference>
<feature type="region of interest" description="Disordered" evidence="6">
    <location>
        <begin position="278"/>
        <end position="300"/>
    </location>
</feature>
<evidence type="ECO:0000256" key="4">
    <source>
        <dbReference type="ARBA" id="ARBA00023172"/>
    </source>
</evidence>
<dbReference type="FunFam" id="2.40.50.140:FF:000267">
    <property type="entry name" value="Protein BREAST CANCER SUSCEPTIBILITY 2 homolog B"/>
    <property type="match status" value="1"/>
</dbReference>
<feature type="region of interest" description="Disordered" evidence="6">
    <location>
        <begin position="196"/>
        <end position="236"/>
    </location>
</feature>
<keyword evidence="2" id="KW-0227">DNA damage</keyword>
<feature type="region of interest" description="Disordered" evidence="6">
    <location>
        <begin position="1"/>
        <end position="38"/>
    </location>
</feature>
<feature type="domain" description="Tower" evidence="7">
    <location>
        <begin position="755"/>
        <end position="796"/>
    </location>
</feature>
<feature type="compositionally biased region" description="Polar residues" evidence="6">
    <location>
        <begin position="210"/>
        <end position="224"/>
    </location>
</feature>
<accession>A0A922E6M3</accession>
<dbReference type="Pfam" id="PF09169">
    <property type="entry name" value="BRCA-2_helical"/>
    <property type="match status" value="1"/>
</dbReference>
<dbReference type="AlphaFoldDB" id="A0A922E6M3"/>
<comment type="caution">
    <text evidence="8">The sequence shown here is derived from an EMBL/GenBank/DDBJ whole genome shotgun (WGS) entry which is preliminary data.</text>
</comment>
<dbReference type="GO" id="GO:0003677">
    <property type="term" value="F:DNA binding"/>
    <property type="evidence" value="ECO:0007669"/>
    <property type="project" value="UniProtKB-KW"/>
</dbReference>
<dbReference type="FunFam" id="2.40.50.140:FF:000262">
    <property type="entry name" value="Protein BREAST CANCER SUSCEPTIBILITY 2 homolog B"/>
    <property type="match status" value="1"/>
</dbReference>
<dbReference type="Pfam" id="PF00634">
    <property type="entry name" value="BRCA2"/>
    <property type="match status" value="3"/>
</dbReference>
<keyword evidence="4" id="KW-0233">DNA recombination</keyword>
<reference evidence="8" key="1">
    <citation type="submission" date="2021-01" db="EMBL/GenBank/DDBJ databases">
        <authorList>
            <person name="Lovell J.T."/>
            <person name="Bentley N."/>
            <person name="Bhattarai G."/>
            <person name="Jenkins J.W."/>
            <person name="Sreedasyam A."/>
            <person name="Alarcon Y."/>
            <person name="Bock C."/>
            <person name="Boston L."/>
            <person name="Carlson J."/>
            <person name="Cervantes K."/>
            <person name="Clermont K."/>
            <person name="Krom N."/>
            <person name="Kubenka K."/>
            <person name="Mamidi S."/>
            <person name="Mattison C."/>
            <person name="Monteros M."/>
            <person name="Pisani C."/>
            <person name="Plott C."/>
            <person name="Rajasekar S."/>
            <person name="Rhein H.S."/>
            <person name="Rohla C."/>
            <person name="Song M."/>
            <person name="Hilaire R.S."/>
            <person name="Shu S."/>
            <person name="Wells L."/>
            <person name="Wang X."/>
            <person name="Webber J."/>
            <person name="Heerema R.J."/>
            <person name="Klein P."/>
            <person name="Conner P."/>
            <person name="Grauke L."/>
            <person name="Grimwood J."/>
            <person name="Schmutz J."/>
            <person name="Randall J.J."/>
        </authorList>
    </citation>
    <scope>NUCLEOTIDE SEQUENCE</scope>
    <source>
        <tissue evidence="8">Leaf</tissue>
    </source>
</reference>
<evidence type="ECO:0000256" key="6">
    <source>
        <dbReference type="SAM" id="MobiDB-lite"/>
    </source>
</evidence>
<evidence type="ECO:0000256" key="3">
    <source>
        <dbReference type="ARBA" id="ARBA00023125"/>
    </source>
</evidence>
<dbReference type="InterPro" id="IPR015187">
    <property type="entry name" value="BRCA2_OB_1"/>
</dbReference>
<organism evidence="8 9">
    <name type="scientific">Carya illinoinensis</name>
    <name type="common">Pecan</name>
    <dbReference type="NCBI Taxonomy" id="32201"/>
    <lineage>
        <taxon>Eukaryota</taxon>
        <taxon>Viridiplantae</taxon>
        <taxon>Streptophyta</taxon>
        <taxon>Embryophyta</taxon>
        <taxon>Tracheophyta</taxon>
        <taxon>Spermatophyta</taxon>
        <taxon>Magnoliopsida</taxon>
        <taxon>eudicotyledons</taxon>
        <taxon>Gunneridae</taxon>
        <taxon>Pentapetalae</taxon>
        <taxon>rosids</taxon>
        <taxon>fabids</taxon>
        <taxon>Fagales</taxon>
        <taxon>Juglandaceae</taxon>
        <taxon>Carya</taxon>
    </lineage>
</organism>
<keyword evidence="1" id="KW-0677">Repeat</keyword>
<evidence type="ECO:0000256" key="2">
    <source>
        <dbReference type="ARBA" id="ARBA00022763"/>
    </source>
</evidence>
<evidence type="ECO:0000256" key="5">
    <source>
        <dbReference type="ARBA" id="ARBA00023204"/>
    </source>
</evidence>
<evidence type="ECO:0000313" key="9">
    <source>
        <dbReference type="Proteomes" id="UP000811246"/>
    </source>
</evidence>
<dbReference type="InterPro" id="IPR015252">
    <property type="entry name" value="BRCA2_hlx"/>
</dbReference>
<dbReference type="SMART" id="SM01341">
    <property type="entry name" value="Tower"/>
    <property type="match status" value="1"/>
</dbReference>
<sequence>MSTWQIFSDAGNSFRWGTSDQNPQIEPEGDSDSPNANHIYSHYTSSSLPSMSDLLLQGCSKLLDTRGESAGSFPAFQTGLGKLVTVKQSSIAKALSVLGEDTGQVLARDNGCNSSNSLFQTGSGKTVNISSDGLVRAKTLLGLEEDTDNCVSQGYQHLAKSNTPFGWRGLSPLEMGEGVNDSVIKDVRSVPRHSFVSKIGSGGSRLKNHGNPNVMQPEMHSSSLKPPPIKFQTAGGRSLSVSGDALKRAMSLLGEPGLGTFLNEGDADDSIFSFSKETRLTDTSSNEGNDPRTPFSHEKMENCKNMPNIFISPLRSSSYQGRLPLKSEDIIAGNNLIKEFDAVHHGNACRLNSNASSLGKRLSDGQGGSDTVAKSSLANGVGSRINSFGRSPARPLVDISNTIGTACTNNGQITSVKRILGKSSISPFKKPRSSKFSTPLNSTVPFISNGLSTSTSEPSCCKTGISSRYPFKIPRMYVKEFIKVPPSNQNMSEVLSDQIRCIKSTNAEKYTFRDETGLNCIGPEAFFHMLARTGGLEQYASKEWVINHYKWIVWKLACYERYYPSKAAGKFFTMSNVLEELKYRYEREVNHGHRSAIKRILEGDASPSLMMVLCISAVCSNCDLKNDTSSVAETGAQNSNATKVELTDGWYAMDAVLDAQLSKQLAAGKLFVGQKLRIWGAGLCGWVGPVSPLEVSRTVSLLLHINGTYRTHWADRLGFCKGVGAPLAFRCIKSNGGPVPLTLVGVRRIYPLLYKERLSNGGSIVRSERMESKMVQLYNQRRSTVVEGIVSEFQRGAKDSNNYNDTDSEEGAKILRILETAAEPEVLMAEMSPEQLTSFTTYQAKLEATKQSDMEKAIKKAFEGTGLGEREVTPFMRVRVVGLTNKIYHGKDSPKEGLITIWNPTDKQQHELAEGQAYSVAGLVPINSDANTLYLQARGSTTKWQPLSSQVTEHFMRFHSPRKSVLLSGLGEVPLSSEFDIAAVVVYVGEVFADPHQRKQWVFVTDGSISESRSEELSNSLLAISFCSSDIDDSSFAPVNSNLAGSTVGFCNLIKRAKDQMNHLWVAEATENSIYFLNLDPRPCSHLKNAASLTQKWARMSSLTLDKLREKVLFIIGDCKG</sequence>
<gene>
    <name evidence="8" type="ORF">I3842_09G218600</name>
</gene>
<dbReference type="PROSITE" id="PS50138">
    <property type="entry name" value="BRCA2_REPEAT"/>
    <property type="match status" value="1"/>
</dbReference>
<dbReference type="Pfam" id="PF09103">
    <property type="entry name" value="BRCA-2_OB1"/>
    <property type="match status" value="1"/>
</dbReference>
<proteinExistence type="predicted"/>
<keyword evidence="3" id="KW-0238">DNA-binding</keyword>
<evidence type="ECO:0000313" key="8">
    <source>
        <dbReference type="EMBL" id="KAG6697774.1"/>
    </source>
</evidence>
<dbReference type="GO" id="GO:0000724">
    <property type="term" value="P:double-strand break repair via homologous recombination"/>
    <property type="evidence" value="ECO:0007669"/>
    <property type="project" value="InterPro"/>
</dbReference>
<dbReference type="InterPro" id="IPR015525">
    <property type="entry name" value="BRCA2"/>
</dbReference>
<dbReference type="InterPro" id="IPR015205">
    <property type="entry name" value="Tower_dom"/>
</dbReference>
<dbReference type="PANTHER" id="PTHR11289">
    <property type="entry name" value="BREAST CANCER TYPE 2 SUSCEPTIBILITY PROTEIN BRCA2"/>
    <property type="match status" value="1"/>
</dbReference>
<dbReference type="CDD" id="cd04493">
    <property type="entry name" value="BRCA2DBD_OB1"/>
    <property type="match status" value="1"/>
</dbReference>
<evidence type="ECO:0000256" key="1">
    <source>
        <dbReference type="ARBA" id="ARBA00022737"/>
    </source>
</evidence>
<evidence type="ECO:0000259" key="7">
    <source>
        <dbReference type="SMART" id="SM01341"/>
    </source>
</evidence>
<dbReference type="EMBL" id="CM031833">
    <property type="protein sequence ID" value="KAG6697772.1"/>
    <property type="molecule type" value="Genomic_DNA"/>
</dbReference>
<dbReference type="GO" id="GO:0006355">
    <property type="term" value="P:regulation of DNA-templated transcription"/>
    <property type="evidence" value="ECO:0007669"/>
    <property type="project" value="TreeGrafter"/>
</dbReference>
<keyword evidence="5" id="KW-0234">DNA repair</keyword>
<feature type="compositionally biased region" description="Polar residues" evidence="6">
    <location>
        <begin position="15"/>
        <end position="24"/>
    </location>
</feature>